<feature type="binding site" evidence="6">
    <location>
        <begin position="118"/>
        <end position="119"/>
    </location>
    <ligand>
        <name>substrate</name>
    </ligand>
</feature>
<dbReference type="Proteomes" id="UP000094112">
    <property type="component" value="Unassembled WGS sequence"/>
</dbReference>
<dbReference type="InterPro" id="IPR036152">
    <property type="entry name" value="Asp/glu_Ase-like_sf"/>
</dbReference>
<dbReference type="GO" id="GO:0006530">
    <property type="term" value="P:L-asparagine catabolic process"/>
    <property type="evidence" value="ECO:0007669"/>
    <property type="project" value="UniProtKB-ARBA"/>
</dbReference>
<dbReference type="PANTHER" id="PTHR11707">
    <property type="entry name" value="L-ASPARAGINASE"/>
    <property type="match status" value="1"/>
</dbReference>
<evidence type="ECO:0000256" key="6">
    <source>
        <dbReference type="PIRSR" id="PIRSR001220-2"/>
    </source>
</evidence>
<accession>A0A1E3PBT6</accession>
<dbReference type="InterPro" id="IPR027474">
    <property type="entry name" value="L-asparaginase_N"/>
</dbReference>
<reference evidence="12 13" key="1">
    <citation type="journal article" date="2016" name="Proc. Natl. Acad. Sci. U.S.A.">
        <title>Comparative genomics of biotechnologically important yeasts.</title>
        <authorList>
            <person name="Riley R."/>
            <person name="Haridas S."/>
            <person name="Wolfe K.H."/>
            <person name="Lopes M.R."/>
            <person name="Hittinger C.T."/>
            <person name="Goeker M."/>
            <person name="Salamov A.A."/>
            <person name="Wisecaver J.H."/>
            <person name="Long T.M."/>
            <person name="Calvey C.H."/>
            <person name="Aerts A.L."/>
            <person name="Barry K.W."/>
            <person name="Choi C."/>
            <person name="Clum A."/>
            <person name="Coughlan A.Y."/>
            <person name="Deshpande S."/>
            <person name="Douglass A.P."/>
            <person name="Hanson S.J."/>
            <person name="Klenk H.-P."/>
            <person name="LaButti K.M."/>
            <person name="Lapidus A."/>
            <person name="Lindquist E.A."/>
            <person name="Lipzen A.M."/>
            <person name="Meier-Kolthoff J.P."/>
            <person name="Ohm R.A."/>
            <person name="Otillar R.P."/>
            <person name="Pangilinan J.L."/>
            <person name="Peng Y."/>
            <person name="Rokas A."/>
            <person name="Rosa C.A."/>
            <person name="Scheuner C."/>
            <person name="Sibirny A.A."/>
            <person name="Slot J.C."/>
            <person name="Stielow J.B."/>
            <person name="Sun H."/>
            <person name="Kurtzman C.P."/>
            <person name="Blackwell M."/>
            <person name="Grigoriev I.V."/>
            <person name="Jeffries T.W."/>
        </authorList>
    </citation>
    <scope>NUCLEOTIDE SEQUENCE [LARGE SCALE GENOMIC DNA]</scope>
    <source>
        <strain evidence="13">ATCC 58044 / CBS 1984 / NCYC 433 / NRRL Y-366-8</strain>
    </source>
</reference>
<feature type="binding site" evidence="6">
    <location>
        <position position="85"/>
    </location>
    <ligand>
        <name>substrate</name>
    </ligand>
</feature>
<dbReference type="PROSITE" id="PS00917">
    <property type="entry name" value="ASN_GLN_ASE_2"/>
    <property type="match status" value="1"/>
</dbReference>
<dbReference type="CDD" id="cd08964">
    <property type="entry name" value="L-asparaginase_II"/>
    <property type="match status" value="1"/>
</dbReference>
<protein>
    <recommendedName>
        <fullName evidence="2">asparaginase</fullName>
        <ecNumber evidence="2">3.5.1.1</ecNumber>
    </recommendedName>
</protein>
<feature type="active site" evidence="7">
    <location>
        <position position="39"/>
    </location>
</feature>
<evidence type="ECO:0000259" key="11">
    <source>
        <dbReference type="Pfam" id="PF17763"/>
    </source>
</evidence>
<evidence type="ECO:0000313" key="12">
    <source>
        <dbReference type="EMBL" id="ODQ62865.1"/>
    </source>
</evidence>
<comment type="similarity">
    <text evidence="1 9">Belongs to the asparaginase 1 family.</text>
</comment>
<dbReference type="SMART" id="SM00870">
    <property type="entry name" value="Asparaginase"/>
    <property type="match status" value="1"/>
</dbReference>
<evidence type="ECO:0000256" key="7">
    <source>
        <dbReference type="PROSITE-ProRule" id="PRU10099"/>
    </source>
</evidence>
<name>A0A1E3PBT6_WICAA</name>
<evidence type="ECO:0000259" key="10">
    <source>
        <dbReference type="Pfam" id="PF00710"/>
    </source>
</evidence>
<dbReference type="Pfam" id="PF17763">
    <property type="entry name" value="Asparaginase_C"/>
    <property type="match status" value="1"/>
</dbReference>
<feature type="domain" description="L-asparaginase N-terminal" evidence="10">
    <location>
        <begin position="31"/>
        <end position="223"/>
    </location>
</feature>
<evidence type="ECO:0000313" key="13">
    <source>
        <dbReference type="Proteomes" id="UP000094112"/>
    </source>
</evidence>
<feature type="active site" evidence="8">
    <location>
        <position position="118"/>
    </location>
</feature>
<evidence type="ECO:0000256" key="9">
    <source>
        <dbReference type="RuleBase" id="RU004456"/>
    </source>
</evidence>
<dbReference type="OrthoDB" id="542841at2759"/>
<dbReference type="GO" id="GO:0004067">
    <property type="term" value="F:asparaginase activity"/>
    <property type="evidence" value="ECO:0007669"/>
    <property type="project" value="UniProtKB-UniRule"/>
</dbReference>
<dbReference type="FunFam" id="3.40.50.40:FF:000006">
    <property type="entry name" value="L-asparaginase I"/>
    <property type="match status" value="1"/>
</dbReference>
<organism evidence="12 13">
    <name type="scientific">Wickerhamomyces anomalus (strain ATCC 58044 / CBS 1984 / NCYC 433 / NRRL Y-366-8)</name>
    <name type="common">Yeast</name>
    <name type="synonym">Hansenula anomala</name>
    <dbReference type="NCBI Taxonomy" id="683960"/>
    <lineage>
        <taxon>Eukaryota</taxon>
        <taxon>Fungi</taxon>
        <taxon>Dikarya</taxon>
        <taxon>Ascomycota</taxon>
        <taxon>Saccharomycotina</taxon>
        <taxon>Saccharomycetes</taxon>
        <taxon>Phaffomycetales</taxon>
        <taxon>Wickerhamomycetaceae</taxon>
        <taxon>Wickerhamomyces</taxon>
    </lineage>
</organism>
<dbReference type="InterPro" id="IPR004550">
    <property type="entry name" value="AsnASE_II"/>
</dbReference>
<dbReference type="EC" id="3.5.1.1" evidence="2"/>
<dbReference type="SUPFAM" id="SSF53774">
    <property type="entry name" value="Glutaminase/Asparaginase"/>
    <property type="match status" value="1"/>
</dbReference>
<feature type="active site" description="O-isoaspartyl threonine intermediate" evidence="5">
    <location>
        <position position="39"/>
    </location>
</feature>
<sequence length="358" mass="38520">MHFSKTLLTTVALSLIKLYTRDEKNSSLPTVRIFGTGGTIASKGSTSATTAGYSVGLTVDDLIDAVPALKEVANLDYAQISNIGSNSLNYTHLIPLHHNISETLQSDEYNGAVVTHGTDTMEETAFFLDLTIDSPKPICIAGAMRPSTATSADGSMNLYQAVSIAASDKSQGRGTLITLNDRIASGFWTTKTNANTLDTFKATEQGYLGTFINNDIEYYYPPARPEGYQYFDISNVTDASEIPEVIILYSYQGLNPLLIQHAVENLGAKGIVLAGSGAGSWTNSGEAVNEEIVKKYNIPIVHSRRTMDGSVPKDDAPEYGIASGFLNPQKARILLQLCLHAGYSMDQIKTSFSSVYGG</sequence>
<dbReference type="Pfam" id="PF00710">
    <property type="entry name" value="Asparaginase"/>
    <property type="match status" value="1"/>
</dbReference>
<dbReference type="PIRSF" id="PIRSF500176">
    <property type="entry name" value="L_ASNase"/>
    <property type="match status" value="1"/>
</dbReference>
<feature type="domain" description="Asparaginase/glutaminase C-terminal" evidence="11">
    <location>
        <begin position="245"/>
        <end position="352"/>
    </location>
</feature>
<evidence type="ECO:0000256" key="5">
    <source>
        <dbReference type="PIRSR" id="PIRSR001220-1"/>
    </source>
</evidence>
<dbReference type="InterPro" id="IPR037152">
    <property type="entry name" value="L-asparaginase_N_sf"/>
</dbReference>
<gene>
    <name evidence="12" type="ORF">WICANDRAFT_99190</name>
</gene>
<evidence type="ECO:0000256" key="3">
    <source>
        <dbReference type="ARBA" id="ARBA00022801"/>
    </source>
</evidence>
<keyword evidence="3" id="KW-0378">Hydrolase</keyword>
<dbReference type="InterPro" id="IPR027475">
    <property type="entry name" value="Asparaginase/glutaminase_AS2"/>
</dbReference>
<evidence type="ECO:0000256" key="2">
    <source>
        <dbReference type="ARBA" id="ARBA00012920"/>
    </source>
</evidence>
<dbReference type="EMBL" id="KV454208">
    <property type="protein sequence ID" value="ODQ62865.1"/>
    <property type="molecule type" value="Genomic_DNA"/>
</dbReference>
<dbReference type="FunFam" id="3.40.50.1170:FF:000001">
    <property type="entry name" value="L-asparaginase 2"/>
    <property type="match status" value="1"/>
</dbReference>
<dbReference type="AlphaFoldDB" id="A0A1E3PBT6"/>
<dbReference type="InterPro" id="IPR027473">
    <property type="entry name" value="L-asparaginase_C"/>
</dbReference>
<proteinExistence type="inferred from homology"/>
<evidence type="ECO:0000256" key="1">
    <source>
        <dbReference type="ARBA" id="ARBA00010518"/>
    </source>
</evidence>
<dbReference type="RefSeq" id="XP_019042072.1">
    <property type="nucleotide sequence ID" value="XM_019186683.1"/>
</dbReference>
<dbReference type="PROSITE" id="PS51732">
    <property type="entry name" value="ASN_GLN_ASE_3"/>
    <property type="match status" value="1"/>
</dbReference>
<dbReference type="GeneID" id="30203929"/>
<dbReference type="PROSITE" id="PS00144">
    <property type="entry name" value="ASN_GLN_ASE_1"/>
    <property type="match status" value="1"/>
</dbReference>
<dbReference type="STRING" id="683960.A0A1E3PBT6"/>
<dbReference type="NCBIfam" id="TIGR00520">
    <property type="entry name" value="asnASE_II"/>
    <property type="match status" value="1"/>
</dbReference>
<dbReference type="PANTHER" id="PTHR11707:SF28">
    <property type="entry name" value="60 KDA LYSOPHOSPHOLIPASE"/>
    <property type="match status" value="1"/>
</dbReference>
<dbReference type="InterPro" id="IPR020827">
    <property type="entry name" value="Asparaginase/glutaminase_AS1"/>
</dbReference>
<dbReference type="InterPro" id="IPR040919">
    <property type="entry name" value="Asparaginase_C"/>
</dbReference>
<dbReference type="Gene3D" id="3.40.50.40">
    <property type="match status" value="1"/>
</dbReference>
<keyword evidence="13" id="KW-1185">Reference proteome</keyword>
<comment type="catalytic activity">
    <reaction evidence="4">
        <text>L-asparagine + H2O = L-aspartate + NH4(+)</text>
        <dbReference type="Rhea" id="RHEA:21016"/>
        <dbReference type="ChEBI" id="CHEBI:15377"/>
        <dbReference type="ChEBI" id="CHEBI:28938"/>
        <dbReference type="ChEBI" id="CHEBI:29991"/>
        <dbReference type="ChEBI" id="CHEBI:58048"/>
        <dbReference type="EC" id="3.5.1.1"/>
    </reaction>
</comment>
<dbReference type="PIRSF" id="PIRSF001220">
    <property type="entry name" value="L-ASNase_gatD"/>
    <property type="match status" value="1"/>
</dbReference>
<dbReference type="PRINTS" id="PR00139">
    <property type="entry name" value="ASNGLNASE"/>
</dbReference>
<dbReference type="Gene3D" id="3.40.50.1170">
    <property type="entry name" value="L-asparaginase, N-terminal domain"/>
    <property type="match status" value="1"/>
</dbReference>
<dbReference type="InterPro" id="IPR006034">
    <property type="entry name" value="Asparaginase/glutaminase-like"/>
</dbReference>
<evidence type="ECO:0000256" key="4">
    <source>
        <dbReference type="ARBA" id="ARBA00049366"/>
    </source>
</evidence>
<evidence type="ECO:0000256" key="8">
    <source>
        <dbReference type="PROSITE-ProRule" id="PRU10100"/>
    </source>
</evidence>